<dbReference type="InterPro" id="IPR021725">
    <property type="entry name" value="Cdd1"/>
</dbReference>
<evidence type="ECO:0000313" key="2">
    <source>
        <dbReference type="Proteomes" id="UP000218765"/>
    </source>
</evidence>
<protein>
    <submittedName>
        <fullName evidence="1">Putative mitomycin resistance protein</fullName>
    </submittedName>
</protein>
<organism evidence="1 2">
    <name type="scientific">Thiohalobacter thiocyanaticus</name>
    <dbReference type="NCBI Taxonomy" id="585455"/>
    <lineage>
        <taxon>Bacteria</taxon>
        <taxon>Pseudomonadati</taxon>
        <taxon>Pseudomonadota</taxon>
        <taxon>Gammaproteobacteria</taxon>
        <taxon>Thiohalobacterales</taxon>
        <taxon>Thiohalobacteraceae</taxon>
        <taxon>Thiohalobacter</taxon>
    </lineage>
</organism>
<name>A0A1Z4VU18_9GAMM</name>
<dbReference type="Proteomes" id="UP000218765">
    <property type="component" value="Chromosome"/>
</dbReference>
<dbReference type="KEGG" id="ttc:FOKN1_2521"/>
<dbReference type="Pfam" id="PF11731">
    <property type="entry name" value="Cdd1"/>
    <property type="match status" value="1"/>
</dbReference>
<proteinExistence type="predicted"/>
<dbReference type="Gene3D" id="1.10.150.20">
    <property type="entry name" value="5' to 3' exonuclease, C-terminal subdomain"/>
    <property type="match status" value="1"/>
</dbReference>
<accession>A0A1Z4VU18</accession>
<dbReference type="RefSeq" id="WP_096366940.1">
    <property type="nucleotide sequence ID" value="NZ_AP018052.1"/>
</dbReference>
<keyword evidence="2" id="KW-1185">Reference proteome</keyword>
<gene>
    <name evidence="1" type="ORF">FOKN1_2521</name>
</gene>
<sequence>MNPNKVERTKTKKLTDLPNIGPAMAQVLELIGIGVPKDLEGRDAWELYEILCERTESRQDPCVLDIFMSITDYVGGGIPKPWWAYTEERKRRYGRILNEGRNKRVHG</sequence>
<dbReference type="OrthoDB" id="7173324at2"/>
<dbReference type="AlphaFoldDB" id="A0A1Z4VU18"/>
<evidence type="ECO:0000313" key="1">
    <source>
        <dbReference type="EMBL" id="BAZ94892.1"/>
    </source>
</evidence>
<dbReference type="EMBL" id="AP018052">
    <property type="protein sequence ID" value="BAZ94892.1"/>
    <property type="molecule type" value="Genomic_DNA"/>
</dbReference>
<reference evidence="1 2" key="1">
    <citation type="submission" date="2017-05" db="EMBL/GenBank/DDBJ databases">
        <title>Thiocyanate degradation by Thiohalobacter thiocyanaticus FOKN1.</title>
        <authorList>
            <person name="Oshiki M."/>
            <person name="Fukushima T."/>
            <person name="Kawano S."/>
            <person name="Nakagawa J."/>
        </authorList>
    </citation>
    <scope>NUCLEOTIDE SEQUENCE [LARGE SCALE GENOMIC DNA]</scope>
    <source>
        <strain evidence="1 2">FOKN1</strain>
    </source>
</reference>